<dbReference type="OrthoDB" id="5420214at2759"/>
<dbReference type="AlphaFoldDB" id="A0A9N8KNZ4"/>
<evidence type="ECO:0000256" key="1">
    <source>
        <dbReference type="SAM" id="MobiDB-lite"/>
    </source>
</evidence>
<gene>
    <name evidence="3" type="ORF">AWRI4620_LOCUS5641</name>
</gene>
<keyword evidence="2" id="KW-1133">Transmembrane helix</keyword>
<feature type="compositionally biased region" description="Polar residues" evidence="1">
    <location>
        <begin position="8"/>
        <end position="20"/>
    </location>
</feature>
<name>A0A9N8KNZ4_9PEZI</name>
<reference evidence="3" key="1">
    <citation type="submission" date="2020-06" db="EMBL/GenBank/DDBJ databases">
        <authorList>
            <person name="Onetto C."/>
        </authorList>
    </citation>
    <scope>NUCLEOTIDE SEQUENCE</scope>
</reference>
<evidence type="ECO:0000313" key="3">
    <source>
        <dbReference type="EMBL" id="CAD0111386.1"/>
    </source>
</evidence>
<feature type="transmembrane region" description="Helical" evidence="2">
    <location>
        <begin position="206"/>
        <end position="232"/>
    </location>
</feature>
<feature type="compositionally biased region" description="Basic and acidic residues" evidence="1">
    <location>
        <begin position="43"/>
        <end position="75"/>
    </location>
</feature>
<proteinExistence type="predicted"/>
<feature type="transmembrane region" description="Helical" evidence="2">
    <location>
        <begin position="140"/>
        <end position="162"/>
    </location>
</feature>
<accession>A0A9N8KNZ4</accession>
<sequence>MADRSSYRHSNASDSDSQHTFHVAQHAPSILPKPPAPAVVRHSSGDLNEKRENGSDQDLEKQANRSPRRSPDMAERYNPYFVHSPYDQSSMSSAEDDHLVDQRLHLESKAIKILVCPSIYIPISSCAYIFQLYLSGPCVLVSFLLCIWSLVITFFTVLTYPLRLFSASRQPLSDELRSLLARSNRLQLRAIYSFDITQGKSVSSLLLVHVLSPLVAMVVSLSAWAVAIYWVFAAMIGDPDGTEGGNDGRATVLGLRAYWEMWLCKAMIQ</sequence>
<evidence type="ECO:0000313" key="4">
    <source>
        <dbReference type="Proteomes" id="UP000745764"/>
    </source>
</evidence>
<keyword evidence="4" id="KW-1185">Reference proteome</keyword>
<organism evidence="3 4">
    <name type="scientific">Aureobasidium uvarum</name>
    <dbReference type="NCBI Taxonomy" id="2773716"/>
    <lineage>
        <taxon>Eukaryota</taxon>
        <taxon>Fungi</taxon>
        <taxon>Dikarya</taxon>
        <taxon>Ascomycota</taxon>
        <taxon>Pezizomycotina</taxon>
        <taxon>Dothideomycetes</taxon>
        <taxon>Dothideomycetidae</taxon>
        <taxon>Dothideales</taxon>
        <taxon>Saccotheciaceae</taxon>
        <taxon>Aureobasidium</taxon>
    </lineage>
</organism>
<dbReference type="Proteomes" id="UP000745764">
    <property type="component" value="Unassembled WGS sequence"/>
</dbReference>
<keyword evidence="2" id="KW-0812">Transmembrane</keyword>
<protein>
    <submittedName>
        <fullName evidence="3">Uncharacterized protein</fullName>
    </submittedName>
</protein>
<feature type="region of interest" description="Disordered" evidence="1">
    <location>
        <begin position="1"/>
        <end position="75"/>
    </location>
</feature>
<keyword evidence="2" id="KW-0472">Membrane</keyword>
<dbReference type="EMBL" id="CAINUL010000009">
    <property type="protein sequence ID" value="CAD0111386.1"/>
    <property type="molecule type" value="Genomic_DNA"/>
</dbReference>
<feature type="transmembrane region" description="Helical" evidence="2">
    <location>
        <begin position="113"/>
        <end position="134"/>
    </location>
</feature>
<comment type="caution">
    <text evidence="3">The sequence shown here is derived from an EMBL/GenBank/DDBJ whole genome shotgun (WGS) entry which is preliminary data.</text>
</comment>
<evidence type="ECO:0000256" key="2">
    <source>
        <dbReference type="SAM" id="Phobius"/>
    </source>
</evidence>